<reference evidence="3" key="2">
    <citation type="submission" date="2021-04" db="EMBL/GenBank/DDBJ databases">
        <authorList>
            <person name="Podell S."/>
        </authorList>
    </citation>
    <scope>NUCLEOTIDE SEQUENCE</scope>
    <source>
        <strain evidence="3">Hildebrandi</strain>
    </source>
</reference>
<accession>A0A9K3PGE9</accession>
<comment type="caution">
    <text evidence="3">The sequence shown here is derived from an EMBL/GenBank/DDBJ whole genome shotgun (WGS) entry which is preliminary data.</text>
</comment>
<feature type="transmembrane region" description="Helical" evidence="2">
    <location>
        <begin position="795"/>
        <end position="813"/>
    </location>
</feature>
<dbReference type="EMBL" id="JAGRRH010000021">
    <property type="protein sequence ID" value="KAG7346752.1"/>
    <property type="molecule type" value="Genomic_DNA"/>
</dbReference>
<keyword evidence="2" id="KW-0812">Transmembrane</keyword>
<evidence type="ECO:0000313" key="3">
    <source>
        <dbReference type="EMBL" id="KAG7346752.1"/>
    </source>
</evidence>
<evidence type="ECO:0000256" key="2">
    <source>
        <dbReference type="SAM" id="Phobius"/>
    </source>
</evidence>
<keyword evidence="4" id="KW-1185">Reference proteome</keyword>
<evidence type="ECO:0000256" key="1">
    <source>
        <dbReference type="SAM" id="MobiDB-lite"/>
    </source>
</evidence>
<evidence type="ECO:0000313" key="4">
    <source>
        <dbReference type="Proteomes" id="UP000693970"/>
    </source>
</evidence>
<reference evidence="3" key="1">
    <citation type="journal article" date="2021" name="Sci. Rep.">
        <title>Diploid genomic architecture of Nitzschia inconspicua, an elite biomass production diatom.</title>
        <authorList>
            <person name="Oliver A."/>
            <person name="Podell S."/>
            <person name="Pinowska A."/>
            <person name="Traller J.C."/>
            <person name="Smith S.R."/>
            <person name="McClure R."/>
            <person name="Beliaev A."/>
            <person name="Bohutskyi P."/>
            <person name="Hill E.A."/>
            <person name="Rabines A."/>
            <person name="Zheng H."/>
            <person name="Allen L.Z."/>
            <person name="Kuo A."/>
            <person name="Grigoriev I.V."/>
            <person name="Allen A.E."/>
            <person name="Hazlebeck D."/>
            <person name="Allen E.E."/>
        </authorList>
    </citation>
    <scope>NUCLEOTIDE SEQUENCE</scope>
    <source>
        <strain evidence="3">Hildebrandi</strain>
    </source>
</reference>
<keyword evidence="2" id="KW-0472">Membrane</keyword>
<dbReference type="Proteomes" id="UP000693970">
    <property type="component" value="Unassembled WGS sequence"/>
</dbReference>
<gene>
    <name evidence="3" type="ORF">IV203_005821</name>
</gene>
<dbReference type="AlphaFoldDB" id="A0A9K3PGE9"/>
<name>A0A9K3PGE9_9STRA</name>
<sequence>MIGIRGTLSAATTTLPVTMTTSGGMVEAVSILQEKAVVTQSFLSNIDSVHTKRSHFHRVLSTIRAVDEWTLTQGNDHDFDNWNAPSFLHSGASSAGSHRNLEDVEQAACDSSFVQCIPNSVCVECFATLETEDIDWTGVPPGTECKGVVSFLTRGGHCKGLEGNPVATDLFCKTFDSCVIWNEDDDDTFEPEEGWVNCTALTKCDWDGIHRNWIGDGVCHDNMHGCYNTAICDYDGGDCCQDTCEISDKATYMECGHDGYACKDPKSANCNSALTTRCPTNGSKGGNDPSSTKCDLDKAKYRLVMYDSFGDGWDTTTLTIQPEDGGEVVFKGGLVDGFQGTEYICLSKTSQCYNVKTEGGVWGVEVSWEIRPMGEGSPAIAGGGSPSDCDFSVAGDVCTKTCDGSKPNVDPESDPDYQSFKDLYTCIEEKCLIQLGACKDDPSCKDCFTEDAPDYCYGVDTFVAVIDCTMCSCTDKSSSEYCSEKSGPGRFVPPTPIDPDESKPKACTPKETMAGASAIMDFSKCSDLDEVGILISDFDQNNFGQLDAFETCAHSFRDDANHGGHTAMGCMNILKSAITNPIVDSNSDAPKEAISALAKNLYDHGESFCDCARKSSDACPLCPSFMSFKTILYESIDACQSLDAIDCDSWNEFWKPCKDNMMTEFSSSDFSSKDQCDYVKKDCGGAGTFPAFRRLDCDGEIPDEAWTFYKQYSKSCLKGADGIPPGGSPTSKPYIPSPTSAPDVKPTSDNRPTPKPYVPSNDKPTPKPYVPSDDGPAPYVPSDAQSPKTKKKSHWFRNLVIVAILGGAGYYIYKRRSDGFNFVQYRRRVFGNRFGGGFEYGMVNTGPAESEMFSNLNSSTMFEPPSLPPTPQMMMGGTEMT</sequence>
<proteinExistence type="predicted"/>
<keyword evidence="2" id="KW-1133">Transmembrane helix</keyword>
<protein>
    <recommendedName>
        <fullName evidence="5">LNR domain-containing protein</fullName>
    </recommendedName>
</protein>
<evidence type="ECO:0008006" key="5">
    <source>
        <dbReference type="Google" id="ProtNLM"/>
    </source>
</evidence>
<feature type="region of interest" description="Disordered" evidence="1">
    <location>
        <begin position="727"/>
        <end position="788"/>
    </location>
</feature>
<dbReference type="OrthoDB" id="191722at2759"/>
<organism evidence="3 4">
    <name type="scientific">Nitzschia inconspicua</name>
    <dbReference type="NCBI Taxonomy" id="303405"/>
    <lineage>
        <taxon>Eukaryota</taxon>
        <taxon>Sar</taxon>
        <taxon>Stramenopiles</taxon>
        <taxon>Ochrophyta</taxon>
        <taxon>Bacillariophyta</taxon>
        <taxon>Bacillariophyceae</taxon>
        <taxon>Bacillariophycidae</taxon>
        <taxon>Bacillariales</taxon>
        <taxon>Bacillariaceae</taxon>
        <taxon>Nitzschia</taxon>
    </lineage>
</organism>